<gene>
    <name evidence="9" type="ORF">COT26_01865</name>
</gene>
<dbReference type="AlphaFoldDB" id="A0A2H0YSJ2"/>
<evidence type="ECO:0000256" key="1">
    <source>
        <dbReference type="ARBA" id="ARBA00004141"/>
    </source>
</evidence>
<comment type="subcellular location">
    <subcellularLocation>
        <location evidence="1">Membrane</location>
        <topology evidence="1">Multi-pass membrane protein</topology>
    </subcellularLocation>
</comment>
<dbReference type="NCBIfam" id="TIGR03025">
    <property type="entry name" value="EPS_sugtrans"/>
    <property type="match status" value="1"/>
</dbReference>
<dbReference type="PANTHER" id="PTHR30576">
    <property type="entry name" value="COLANIC BIOSYNTHESIS UDP-GLUCOSE LIPID CARRIER TRANSFERASE"/>
    <property type="match status" value="1"/>
</dbReference>
<dbReference type="GO" id="GO:0016020">
    <property type="term" value="C:membrane"/>
    <property type="evidence" value="ECO:0007669"/>
    <property type="project" value="UniProtKB-SubCell"/>
</dbReference>
<dbReference type="Pfam" id="PF02397">
    <property type="entry name" value="Bac_transf"/>
    <property type="match status" value="1"/>
</dbReference>
<keyword evidence="6 7" id="KW-0472">Membrane</keyword>
<comment type="caution">
    <text evidence="9">The sequence shown here is derived from an EMBL/GenBank/DDBJ whole genome shotgun (WGS) entry which is preliminary data.</text>
</comment>
<evidence type="ECO:0000256" key="6">
    <source>
        <dbReference type="ARBA" id="ARBA00023136"/>
    </source>
</evidence>
<evidence type="ECO:0000256" key="4">
    <source>
        <dbReference type="ARBA" id="ARBA00022692"/>
    </source>
</evidence>
<feature type="transmembrane region" description="Helical" evidence="7">
    <location>
        <begin position="83"/>
        <end position="107"/>
    </location>
</feature>
<protein>
    <recommendedName>
        <fullName evidence="8">Bacterial sugar transferase domain-containing protein</fullName>
    </recommendedName>
</protein>
<evidence type="ECO:0000256" key="7">
    <source>
        <dbReference type="SAM" id="Phobius"/>
    </source>
</evidence>
<reference evidence="10" key="1">
    <citation type="submission" date="2017-09" db="EMBL/GenBank/DDBJ databases">
        <title>Depth-based differentiation of microbial function through sediment-hosted aquifers and enrichment of novel symbionts in the deep terrestrial subsurface.</title>
        <authorList>
            <person name="Probst A.J."/>
            <person name="Ladd B."/>
            <person name="Jarett J.K."/>
            <person name="Geller-Mcgrath D.E."/>
            <person name="Sieber C.M.K."/>
            <person name="Emerson J.B."/>
            <person name="Anantharaman K."/>
            <person name="Thomas B.C."/>
            <person name="Malmstrom R."/>
            <person name="Stieglmeier M."/>
            <person name="Klingl A."/>
            <person name="Woyke T."/>
            <person name="Ryan C.M."/>
            <person name="Banfield J.F."/>
        </authorList>
    </citation>
    <scope>NUCLEOTIDE SEQUENCE [LARGE SCALE GENOMIC DNA]</scope>
</reference>
<dbReference type="GO" id="GO:0016780">
    <property type="term" value="F:phosphotransferase activity, for other substituted phosphate groups"/>
    <property type="evidence" value="ECO:0007669"/>
    <property type="project" value="TreeGrafter"/>
</dbReference>
<evidence type="ECO:0000313" key="9">
    <source>
        <dbReference type="EMBL" id="PIS40722.1"/>
    </source>
</evidence>
<evidence type="ECO:0000313" key="10">
    <source>
        <dbReference type="Proteomes" id="UP000236845"/>
    </source>
</evidence>
<keyword evidence="4 7" id="KW-0812">Transmembrane</keyword>
<dbReference type="InterPro" id="IPR003362">
    <property type="entry name" value="Bact_transf"/>
</dbReference>
<dbReference type="EMBL" id="PEXW01000039">
    <property type="protein sequence ID" value="PIS40722.1"/>
    <property type="molecule type" value="Genomic_DNA"/>
</dbReference>
<keyword evidence="3" id="KW-0808">Transferase</keyword>
<name>A0A2H0YSJ2_9BACT</name>
<dbReference type="Proteomes" id="UP000236845">
    <property type="component" value="Unassembled WGS sequence"/>
</dbReference>
<evidence type="ECO:0000259" key="8">
    <source>
        <dbReference type="Pfam" id="PF02397"/>
    </source>
</evidence>
<feature type="transmembrane region" description="Helical" evidence="7">
    <location>
        <begin position="350"/>
        <end position="371"/>
    </location>
</feature>
<proteinExistence type="inferred from homology"/>
<dbReference type="PANTHER" id="PTHR30576:SF10">
    <property type="entry name" value="SLL5057 PROTEIN"/>
    <property type="match status" value="1"/>
</dbReference>
<evidence type="ECO:0000256" key="5">
    <source>
        <dbReference type="ARBA" id="ARBA00022989"/>
    </source>
</evidence>
<organism evidence="9 10">
    <name type="scientific">Candidatus Kerfeldbacteria bacterium CG08_land_8_20_14_0_20_43_14</name>
    <dbReference type="NCBI Taxonomy" id="2014246"/>
    <lineage>
        <taxon>Bacteria</taxon>
        <taxon>Candidatus Kerfeldiibacteriota</taxon>
    </lineage>
</organism>
<feature type="transmembrane region" description="Helical" evidence="7">
    <location>
        <begin position="127"/>
        <end position="151"/>
    </location>
</feature>
<dbReference type="InterPro" id="IPR017475">
    <property type="entry name" value="EPS_sugar_tfrase"/>
</dbReference>
<feature type="transmembrane region" description="Helical" evidence="7">
    <location>
        <begin position="163"/>
        <end position="181"/>
    </location>
</feature>
<comment type="similarity">
    <text evidence="2">Belongs to the bacterial sugar transferase family.</text>
</comment>
<feature type="transmembrane region" description="Helical" evidence="7">
    <location>
        <begin position="187"/>
        <end position="209"/>
    </location>
</feature>
<feature type="domain" description="Bacterial sugar transferase" evidence="8">
    <location>
        <begin position="345"/>
        <end position="534"/>
    </location>
</feature>
<evidence type="ECO:0000256" key="3">
    <source>
        <dbReference type="ARBA" id="ARBA00022679"/>
    </source>
</evidence>
<evidence type="ECO:0000256" key="2">
    <source>
        <dbReference type="ARBA" id="ARBA00006464"/>
    </source>
</evidence>
<keyword evidence="5 7" id="KW-1133">Transmembrane helix</keyword>
<accession>A0A2H0YSJ2</accession>
<sequence length="540" mass="60854">MACGKPSPVQDQVGPALRRDGLVARVSQQCEAKRDSRRPLFAQAKSGAQNSAYQLAWAKISITHYVEGRCVYFYEKIMRKLEIITAAILVPLDFAMVLLAGLTAYTLRFNGALANVRPVIAELSFRNFFLITLGIALIWVVCLALAGLYSLRRPLAIKEVGRIILASSAAITAIILFIFFQREFFSSRFIIIVGWLLAILYLTLARILVRLVVNILKKKGIGLQQLVVVGESESAERMVKELYSGRGEGFRLVSRLSNFGDTEQQNFLKLLSEKKPDAILLATTQLPQAQVLSLLDVSQNHHLDFYYIADLFSTHAGRLSVGTIFGEPMVEVKRTRLEGWGRIWKRFFDFIFSLLALIITSPLLLAIAVIIKIDSSGPVLVRLQRVGEKGRVFTLYKFRSMIKNAHSMKANLMDKNERNDGPLFKMTNDPRITRVGRFLRRTSLDELPQFINSLIGHQMSVVGPRPHEPEEVARYQPWHRRLLTIKPGITGMAQVSGRSALSFDEEAKLDIAYIESWQFATDLMIILKTPKVIFSRKAAV</sequence>